<protein>
    <submittedName>
        <fullName evidence="2">Uncharacterized protein</fullName>
    </submittedName>
</protein>
<evidence type="ECO:0000313" key="2">
    <source>
        <dbReference type="EMBL" id="MFC4736653.1"/>
    </source>
</evidence>
<dbReference type="Proteomes" id="UP001595896">
    <property type="component" value="Unassembled WGS sequence"/>
</dbReference>
<reference evidence="3" key="1">
    <citation type="journal article" date="2019" name="Int. J. Syst. Evol. Microbiol.">
        <title>The Global Catalogue of Microorganisms (GCM) 10K type strain sequencing project: providing services to taxonomists for standard genome sequencing and annotation.</title>
        <authorList>
            <consortium name="The Broad Institute Genomics Platform"/>
            <consortium name="The Broad Institute Genome Sequencing Center for Infectious Disease"/>
            <person name="Wu L."/>
            <person name="Ma J."/>
        </authorList>
    </citation>
    <scope>NUCLEOTIDE SEQUENCE [LARGE SCALE GENOMIC DNA]</scope>
    <source>
        <strain evidence="3">JCM 12165</strain>
    </source>
</reference>
<feature type="compositionally biased region" description="Basic residues" evidence="1">
    <location>
        <begin position="81"/>
        <end position="96"/>
    </location>
</feature>
<keyword evidence="3" id="KW-1185">Reference proteome</keyword>
<dbReference type="RefSeq" id="WP_377909288.1">
    <property type="nucleotide sequence ID" value="NZ_JBHSGK010000007.1"/>
</dbReference>
<proteinExistence type="predicted"/>
<evidence type="ECO:0000313" key="3">
    <source>
        <dbReference type="Proteomes" id="UP001595896"/>
    </source>
</evidence>
<feature type="region of interest" description="Disordered" evidence="1">
    <location>
        <begin position="68"/>
        <end position="96"/>
    </location>
</feature>
<evidence type="ECO:0000256" key="1">
    <source>
        <dbReference type="SAM" id="MobiDB-lite"/>
    </source>
</evidence>
<organism evidence="2 3">
    <name type="scientific">Bacillus daqingensis</name>
    <dbReference type="NCBI Taxonomy" id="872396"/>
    <lineage>
        <taxon>Bacteria</taxon>
        <taxon>Bacillati</taxon>
        <taxon>Bacillota</taxon>
        <taxon>Bacilli</taxon>
        <taxon>Bacillales</taxon>
        <taxon>Bacillaceae</taxon>
        <taxon>Bacillus</taxon>
    </lineage>
</organism>
<accession>A0ABV9NTI0</accession>
<sequence length="96" mass="11415">MDKQIVAVMKSLDQKDAVIRELELKGVEHDHIQFIHKDDEEARHFEKEFEQGNYVVLVEVEKEIGRIPVEEEETLDEHRTPKGHHHMPHHQMKQGF</sequence>
<comment type="caution">
    <text evidence="2">The sequence shown here is derived from an EMBL/GenBank/DDBJ whole genome shotgun (WGS) entry which is preliminary data.</text>
</comment>
<name>A0ABV9NTI0_9BACI</name>
<dbReference type="EMBL" id="JBHSGK010000007">
    <property type="protein sequence ID" value="MFC4736653.1"/>
    <property type="molecule type" value="Genomic_DNA"/>
</dbReference>
<gene>
    <name evidence="2" type="ORF">ACFO4L_08675</name>
</gene>